<feature type="coiled-coil region" evidence="1">
    <location>
        <begin position="586"/>
        <end position="613"/>
    </location>
</feature>
<keyword evidence="4" id="KW-1185">Reference proteome</keyword>
<evidence type="ECO:0000256" key="2">
    <source>
        <dbReference type="SAM" id="MobiDB-lite"/>
    </source>
</evidence>
<protein>
    <submittedName>
        <fullName evidence="3">Uncharacterized protein</fullName>
    </submittedName>
</protein>
<organism evidence="3 4">
    <name type="scientific">Chlamydomonas incerta</name>
    <dbReference type="NCBI Taxonomy" id="51695"/>
    <lineage>
        <taxon>Eukaryota</taxon>
        <taxon>Viridiplantae</taxon>
        <taxon>Chlorophyta</taxon>
        <taxon>core chlorophytes</taxon>
        <taxon>Chlorophyceae</taxon>
        <taxon>CS clade</taxon>
        <taxon>Chlamydomonadales</taxon>
        <taxon>Chlamydomonadaceae</taxon>
        <taxon>Chlamydomonas</taxon>
    </lineage>
</organism>
<evidence type="ECO:0000256" key="1">
    <source>
        <dbReference type="SAM" id="Coils"/>
    </source>
</evidence>
<accession>A0A835SQV1</accession>
<keyword evidence="1" id="KW-0175">Coiled coil</keyword>
<dbReference type="Proteomes" id="UP000650467">
    <property type="component" value="Unassembled WGS sequence"/>
</dbReference>
<feature type="compositionally biased region" description="Pro residues" evidence="2">
    <location>
        <begin position="234"/>
        <end position="248"/>
    </location>
</feature>
<evidence type="ECO:0000313" key="4">
    <source>
        <dbReference type="Proteomes" id="UP000650467"/>
    </source>
</evidence>
<dbReference type="AlphaFoldDB" id="A0A835SQV1"/>
<feature type="compositionally biased region" description="Gly residues" evidence="2">
    <location>
        <begin position="311"/>
        <end position="323"/>
    </location>
</feature>
<comment type="caution">
    <text evidence="3">The sequence shown here is derived from an EMBL/GenBank/DDBJ whole genome shotgun (WGS) entry which is preliminary data.</text>
</comment>
<name>A0A835SQV1_CHLIN</name>
<feature type="compositionally biased region" description="Low complexity" evidence="2">
    <location>
        <begin position="259"/>
        <end position="310"/>
    </location>
</feature>
<dbReference type="EMBL" id="JAEHOC010000046">
    <property type="protein sequence ID" value="KAG2426589.1"/>
    <property type="molecule type" value="Genomic_DNA"/>
</dbReference>
<evidence type="ECO:0000313" key="3">
    <source>
        <dbReference type="EMBL" id="KAG2426589.1"/>
    </source>
</evidence>
<sequence>MPPHGGPCCCYPEGHLARLPPELLSRVVITPARGGDGCDGVRIAAGGEGPAAAVAAVAVTACGCEDGDDGGSVRGAPRLPAGAPGGCCWCSPGGGGGWGCYSPGGGCWCSPGGGGGGGGGVFDRLSGGDLARCRAVHSSWRAWLDGGGGGGYKEEEEGEGEEQQLLHAAALAKDATPNSSTSGGNTMRAVPGGGSSSSSSSSGCRQLLWRRAAAADGLTRRCAALLEAAALTTSPPPLQPLLLQPPPLRLGAPAGGSSGSAAAAAGDDPGAAAAASNDGGAAAAIGAGPPPAAGSSQQQEAAAGGMPSSPGGSGGGGEGGGGADPAPAVAAAAVAAVAAAGHVAYRHCLAVAAARRADQLAATAGLLPDTLADVARLCLPAEELVGQDVGGQGGGGGSPRPMTSLARTVSRLAELLESGRVRLLPLLPLPEGGGGGGGGGGFDGVTRVQWQAADGASDGCTVAQMCSLCHTLNDYRLSAMQHLSMGGIALTSLALTPGVAACGPAGRARLSACEARSKSTEALASKSLDTLRMALASLDLKVAVKAAWGGGDDGGGGAGGTATEARAAGSLRRAMEGVRPALRAAREAAGEVAAAARQELEALKELAAKLSGL</sequence>
<dbReference type="OrthoDB" id="553170at2759"/>
<feature type="compositionally biased region" description="Polar residues" evidence="2">
    <location>
        <begin position="176"/>
        <end position="185"/>
    </location>
</feature>
<feature type="region of interest" description="Disordered" evidence="2">
    <location>
        <begin position="172"/>
        <end position="202"/>
    </location>
</feature>
<proteinExistence type="predicted"/>
<reference evidence="3" key="1">
    <citation type="journal article" date="2020" name="bioRxiv">
        <title>Comparative genomics of Chlamydomonas.</title>
        <authorList>
            <person name="Craig R.J."/>
            <person name="Hasan A.R."/>
            <person name="Ness R.W."/>
            <person name="Keightley P.D."/>
        </authorList>
    </citation>
    <scope>NUCLEOTIDE SEQUENCE</scope>
    <source>
        <strain evidence="3">SAG 7.73</strain>
    </source>
</reference>
<feature type="region of interest" description="Disordered" evidence="2">
    <location>
        <begin position="234"/>
        <end position="325"/>
    </location>
</feature>
<gene>
    <name evidence="3" type="ORF">HXX76_012905</name>
</gene>